<dbReference type="PIRSF" id="PIRSF037125">
    <property type="entry name" value="D-site_20S_pre-rRNA_nuclease"/>
    <property type="match status" value="1"/>
</dbReference>
<accession>A0A1D1Y0W6</accession>
<evidence type="ECO:0000256" key="1">
    <source>
        <dbReference type="ARBA" id="ARBA00004123"/>
    </source>
</evidence>
<evidence type="ECO:0000256" key="6">
    <source>
        <dbReference type="ARBA" id="ARBA00022833"/>
    </source>
</evidence>
<comment type="similarity">
    <text evidence="2">Belongs to the NOB1 family.</text>
</comment>
<dbReference type="GO" id="GO:0031981">
    <property type="term" value="C:nuclear lumen"/>
    <property type="evidence" value="ECO:0007669"/>
    <property type="project" value="UniProtKB-ARBA"/>
</dbReference>
<dbReference type="PANTHER" id="PTHR12814:SF2">
    <property type="entry name" value="RNA-BINDING PROTEIN NOB1"/>
    <property type="match status" value="1"/>
</dbReference>
<dbReference type="Gene3D" id="6.20.210.10">
    <property type="entry name" value="Nin one binding (NOB1), Zn-ribbon-like"/>
    <property type="match status" value="1"/>
</dbReference>
<dbReference type="AlphaFoldDB" id="A0A1D1Y0W6"/>
<evidence type="ECO:0000256" key="3">
    <source>
        <dbReference type="ARBA" id="ARBA00022722"/>
    </source>
</evidence>
<dbReference type="InterPro" id="IPR014881">
    <property type="entry name" value="NOB1_Zn-bd"/>
</dbReference>
<feature type="binding site" evidence="8">
    <location>
        <position position="482"/>
    </location>
    <ligand>
        <name>Zn(2+)</name>
        <dbReference type="ChEBI" id="CHEBI:29105"/>
    </ligand>
</feature>
<dbReference type="Pfam" id="PF08772">
    <property type="entry name" value="Zn_ribbon_NOB1"/>
    <property type="match status" value="1"/>
</dbReference>
<evidence type="ECO:0000256" key="5">
    <source>
        <dbReference type="ARBA" id="ARBA00022801"/>
    </source>
</evidence>
<keyword evidence="6 8" id="KW-0862">Zinc</keyword>
<proteinExistence type="inferred from homology"/>
<dbReference type="GO" id="GO:0005737">
    <property type="term" value="C:cytoplasm"/>
    <property type="evidence" value="ECO:0007669"/>
    <property type="project" value="UniProtKB-ARBA"/>
</dbReference>
<organism evidence="12">
    <name type="scientific">Anthurium amnicola</name>
    <dbReference type="NCBI Taxonomy" id="1678845"/>
    <lineage>
        <taxon>Eukaryota</taxon>
        <taxon>Viridiplantae</taxon>
        <taxon>Streptophyta</taxon>
        <taxon>Embryophyta</taxon>
        <taxon>Tracheophyta</taxon>
        <taxon>Spermatophyta</taxon>
        <taxon>Magnoliopsida</taxon>
        <taxon>Liliopsida</taxon>
        <taxon>Araceae</taxon>
        <taxon>Pothoideae</taxon>
        <taxon>Potheae</taxon>
        <taxon>Anthurium</taxon>
    </lineage>
</organism>
<feature type="domain" description="Ribonuclease PIN" evidence="11">
    <location>
        <begin position="52"/>
        <end position="137"/>
    </location>
</feature>
<dbReference type="GO" id="GO:0030688">
    <property type="term" value="C:preribosome, small subunit precursor"/>
    <property type="evidence" value="ECO:0007669"/>
    <property type="project" value="TreeGrafter"/>
</dbReference>
<gene>
    <name evidence="12" type="primary">NOB1_1</name>
    <name evidence="12" type="ORF">g.72684</name>
</gene>
<evidence type="ECO:0000256" key="9">
    <source>
        <dbReference type="SAM" id="MobiDB-lite"/>
    </source>
</evidence>
<dbReference type="GO" id="GO:0046872">
    <property type="term" value="F:metal ion binding"/>
    <property type="evidence" value="ECO:0007669"/>
    <property type="project" value="UniProtKB-KW"/>
</dbReference>
<dbReference type="Pfam" id="PF17146">
    <property type="entry name" value="PIN_6"/>
    <property type="match status" value="1"/>
</dbReference>
<dbReference type="SUPFAM" id="SSF144206">
    <property type="entry name" value="NOB1 zinc finger-like"/>
    <property type="match status" value="1"/>
</dbReference>
<dbReference type="PANTHER" id="PTHR12814">
    <property type="entry name" value="RNA-BINDING PROTEIN NOB1"/>
    <property type="match status" value="1"/>
</dbReference>
<keyword evidence="4 8" id="KW-0479">Metal-binding</keyword>
<dbReference type="InterPro" id="IPR039907">
    <property type="entry name" value="NOB1"/>
</dbReference>
<dbReference type="InterPro" id="IPR036283">
    <property type="entry name" value="NOB1_Zf-like_sf"/>
</dbReference>
<evidence type="ECO:0000259" key="11">
    <source>
        <dbReference type="Pfam" id="PF17146"/>
    </source>
</evidence>
<dbReference type="EMBL" id="GDJX01019674">
    <property type="protein sequence ID" value="JAT48262.1"/>
    <property type="molecule type" value="Transcribed_RNA"/>
</dbReference>
<feature type="compositionally biased region" description="Basic and acidic residues" evidence="9">
    <location>
        <begin position="236"/>
        <end position="246"/>
    </location>
</feature>
<keyword evidence="7" id="KW-0539">Nucleus</keyword>
<name>A0A1D1Y0W6_9ARAE</name>
<reference evidence="12" key="1">
    <citation type="submission" date="2015-07" db="EMBL/GenBank/DDBJ databases">
        <title>Transcriptome Assembly of Anthurium amnicola.</title>
        <authorList>
            <person name="Suzuki J."/>
        </authorList>
    </citation>
    <scope>NUCLEOTIDE SEQUENCE</scope>
</reference>
<keyword evidence="5" id="KW-0378">Hydrolase</keyword>
<evidence type="ECO:0000259" key="10">
    <source>
        <dbReference type="Pfam" id="PF08772"/>
    </source>
</evidence>
<dbReference type="GO" id="GO:0004521">
    <property type="term" value="F:RNA endonuclease activity"/>
    <property type="evidence" value="ECO:0007669"/>
    <property type="project" value="InterPro"/>
</dbReference>
<evidence type="ECO:0000256" key="7">
    <source>
        <dbReference type="ARBA" id="ARBA00023242"/>
    </source>
</evidence>
<dbReference type="InterPro" id="IPR033411">
    <property type="entry name" value="Ribonuclease_PIN"/>
</dbReference>
<feature type="compositionally biased region" description="Basic and acidic residues" evidence="9">
    <location>
        <begin position="257"/>
        <end position="267"/>
    </location>
</feature>
<protein>
    <submittedName>
        <fullName evidence="12">RNA-binding protein NOB1</fullName>
    </submittedName>
</protein>
<dbReference type="FunFam" id="3.40.50.1010:FF:000020">
    <property type="entry name" value="20S-pre-rRNA D-site endonuclease NOB1"/>
    <property type="match status" value="1"/>
</dbReference>
<sequence>MEPPPAPPFPGVGGASCWSEVLQKKAPLKPQDAVPSRVFESCGSSKGVSVAVVDASAIVHGDKMASTVDRFVSVREVLEEVRDPVSRQRLSFLPFSIETMEPPPDAVKKVVKFARETGDLQTLSDVDIKLIALTYMLEAQIHGTDHLRSCPPPLQTRNVKNLPESEMPGWGSNVPNLEEWEALEQAEDNESNHGSRILPLKDLNLNVIPVNGVVSDPEEQEDEGLSSHKPKRSSPKKKETKIDGKKMVANGIDASQGEDRGNCDDWKPAVSRSTHRRYLRRKARRELFESSKVDNHADIVSSIGEGIDVPSDGESDSIKAVVQRNPGETHSDEAITARECDLSTGLEHMTLEDRELDTSFTAGAEDSVMADASINNMDAAYVENEDGPYGSVFDDFEISREIDRSIDTHLDDNSSEQRCTLQSMSDSSVACMTSDFAMQNVILQMGLRLLAPGGIQIHQLHKWVLKCHACNKVTTEIGRLFCPKCGNGGTLRKVSVTVGENGLVIAARRPRINLRGTKVSVTVGENGLVIAARRPRINLRGTKFSIPLPQGGRDAISKNFVLREDQVLHELLYRKQKKKNNKQDKDLFGEETFFHASSKKAPLKPPVGRAVLVFTGRRNPNDNHFTRKH</sequence>
<evidence type="ECO:0000256" key="4">
    <source>
        <dbReference type="ARBA" id="ARBA00022723"/>
    </source>
</evidence>
<dbReference type="Gene3D" id="3.40.50.1010">
    <property type="entry name" value="5'-nuclease"/>
    <property type="match status" value="1"/>
</dbReference>
<dbReference type="GO" id="GO:0016787">
    <property type="term" value="F:hydrolase activity"/>
    <property type="evidence" value="ECO:0007669"/>
    <property type="project" value="UniProtKB-KW"/>
</dbReference>
<dbReference type="CDD" id="cd09876">
    <property type="entry name" value="PIN_Nob1-like"/>
    <property type="match status" value="1"/>
</dbReference>
<feature type="binding site" evidence="8">
    <location>
        <position position="485"/>
    </location>
    <ligand>
        <name>Zn(2+)</name>
        <dbReference type="ChEBI" id="CHEBI:29105"/>
    </ligand>
</feature>
<comment type="subcellular location">
    <subcellularLocation>
        <location evidence="1">Nucleus</location>
    </subcellularLocation>
</comment>
<feature type="domain" description="Nin one binding (NOB1) Zn-ribbon-like" evidence="10">
    <location>
        <begin position="457"/>
        <end position="523"/>
    </location>
</feature>
<feature type="region of interest" description="Disordered" evidence="9">
    <location>
        <begin position="212"/>
        <end position="275"/>
    </location>
</feature>
<feature type="binding site" evidence="8">
    <location>
        <position position="470"/>
    </location>
    <ligand>
        <name>Zn(2+)</name>
        <dbReference type="ChEBI" id="CHEBI:29105"/>
    </ligand>
</feature>
<evidence type="ECO:0000256" key="8">
    <source>
        <dbReference type="PIRSR" id="PIRSR037125-1"/>
    </source>
</evidence>
<dbReference type="GO" id="GO:0030490">
    <property type="term" value="P:maturation of SSU-rRNA"/>
    <property type="evidence" value="ECO:0007669"/>
    <property type="project" value="TreeGrafter"/>
</dbReference>
<feature type="binding site" evidence="8">
    <location>
        <position position="467"/>
    </location>
    <ligand>
        <name>Zn(2+)</name>
        <dbReference type="ChEBI" id="CHEBI:29105"/>
    </ligand>
</feature>
<keyword evidence="3" id="KW-0540">Nuclease</keyword>
<evidence type="ECO:0000313" key="12">
    <source>
        <dbReference type="EMBL" id="JAT48262.1"/>
    </source>
</evidence>
<dbReference type="InterPro" id="IPR017117">
    <property type="entry name" value="Nob1_euk"/>
</dbReference>
<evidence type="ECO:0000256" key="2">
    <source>
        <dbReference type="ARBA" id="ARBA00005858"/>
    </source>
</evidence>